<sequence>MIELSRERFQELVEEALKSIPRRYARQIKNVAVLVEDFPPPGQNLLGLYHGVPLKHRGSYYGNVPPDVIVLYKIPIESLCQDEDQVREKIEEVLLHEVGHYFGMDERTLREIENQRFRRKRDKIS</sequence>
<dbReference type="Proteomes" id="UP000257323">
    <property type="component" value="Unassembled WGS sequence"/>
</dbReference>
<name>A0A3E2BM36_9BACT</name>
<proteinExistence type="predicted"/>
<evidence type="ECO:0000313" key="2">
    <source>
        <dbReference type="Proteomes" id="UP000257323"/>
    </source>
</evidence>
<reference evidence="1 2" key="1">
    <citation type="submission" date="2018-08" db="EMBL/GenBank/DDBJ databases">
        <title>Genome analysis of the thermophilic bacterium of the candidate phylum Aminicenantes from deep subsurface aquifer revealed its physiology and ecological role.</title>
        <authorList>
            <person name="Kadnikov V.V."/>
            <person name="Mardanov A.V."/>
            <person name="Beletsky A.V."/>
            <person name="Karnachuk O.V."/>
            <person name="Ravin N.V."/>
        </authorList>
    </citation>
    <scope>NUCLEOTIDE SEQUENCE [LARGE SCALE GENOMIC DNA]</scope>
    <source>
        <strain evidence="1">BY38</strain>
    </source>
</reference>
<dbReference type="SUPFAM" id="SSF55486">
    <property type="entry name" value="Metalloproteases ('zincins'), catalytic domain"/>
    <property type="match status" value="1"/>
</dbReference>
<evidence type="ECO:0000313" key="1">
    <source>
        <dbReference type="EMBL" id="RFT15813.1"/>
    </source>
</evidence>
<dbReference type="AlphaFoldDB" id="A0A3E2BM36"/>
<evidence type="ECO:0008006" key="3">
    <source>
        <dbReference type="Google" id="ProtNLM"/>
    </source>
</evidence>
<accession>A0A3E2BM36</accession>
<organism evidence="1 2">
    <name type="scientific">Candidatus Saccharicenans subterraneus</name>
    <dbReference type="NCBI Taxonomy" id="2508984"/>
    <lineage>
        <taxon>Bacteria</taxon>
        <taxon>Candidatus Aminicenantota</taxon>
        <taxon>Candidatus Aminicenantia</taxon>
        <taxon>Candidatus Aminicenantales</taxon>
        <taxon>Candidatus Saccharicenantaceae</taxon>
        <taxon>Candidatus Saccharicenans</taxon>
    </lineage>
</organism>
<dbReference type="EMBL" id="QUAH01000006">
    <property type="protein sequence ID" value="RFT15813.1"/>
    <property type="molecule type" value="Genomic_DNA"/>
</dbReference>
<dbReference type="CDD" id="cd12952">
    <property type="entry name" value="MMP_ACEL2062"/>
    <property type="match status" value="1"/>
</dbReference>
<gene>
    <name evidence="1" type="ORF">OP8BY_2211</name>
</gene>
<comment type="caution">
    <text evidence="1">The sequence shown here is derived from an EMBL/GenBank/DDBJ whole genome shotgun (WGS) entry which is preliminary data.</text>
</comment>
<dbReference type="Pfam" id="PF06262">
    <property type="entry name" value="Zincin_1"/>
    <property type="match status" value="1"/>
</dbReference>
<dbReference type="InterPro" id="IPR010428">
    <property type="entry name" value="Zincin_1"/>
</dbReference>
<dbReference type="InterPro" id="IPR038555">
    <property type="entry name" value="Zincin_1_sf"/>
</dbReference>
<protein>
    <recommendedName>
        <fullName evidence="3">Acetylglutamate kinase</fullName>
    </recommendedName>
</protein>
<dbReference type="Gene3D" id="3.30.2010.20">
    <property type="match status" value="1"/>
</dbReference>